<dbReference type="Pfam" id="PF21891">
    <property type="entry name" value="DUF6917"/>
    <property type="match status" value="1"/>
</dbReference>
<gene>
    <name evidence="3" type="ORF">I2501_17410</name>
</gene>
<comment type="caution">
    <text evidence="3">The sequence shown here is derived from an EMBL/GenBank/DDBJ whole genome shotgun (WGS) entry which is preliminary data.</text>
</comment>
<dbReference type="GO" id="GO:0051920">
    <property type="term" value="F:peroxiredoxin activity"/>
    <property type="evidence" value="ECO:0007669"/>
    <property type="project" value="InterPro"/>
</dbReference>
<dbReference type="AlphaFoldDB" id="A0A931B5I2"/>
<dbReference type="Pfam" id="PF02627">
    <property type="entry name" value="CMD"/>
    <property type="match status" value="1"/>
</dbReference>
<dbReference type="PANTHER" id="PTHR34846">
    <property type="entry name" value="4-CARBOXYMUCONOLACTONE DECARBOXYLASE FAMILY PROTEIN (AFU_ORTHOLOGUE AFUA_6G11590)"/>
    <property type="match status" value="1"/>
</dbReference>
<dbReference type="InterPro" id="IPR003779">
    <property type="entry name" value="CMD-like"/>
</dbReference>
<sequence>MTVLEAPTLPPLRENGAKRSVHGRLVKVLLHRRDDRGMALEPHAARCVRAGEVHELVTTDHDDTTPGARIDRVGFLGFVELGNAGVIDRGDTVRIGGRTVGTVLGFDACHFPNHYNILIHAPVPLTGADLGLVPELTVTFEPLAAVPSLLPTTPEHTMPVLDPVGSAPDLAQAMVSVTELADTGLPKETVALAELLRLHVSQRNGCGYCTTLHRDAALAAGQDPAKLDALAGWPNAAHFSAEERAALAVADHLTREDSGPIPDALRADAARHFEPSVLARLVWTIAATNAWNRIGLASAAG</sequence>
<name>A0A931B5I2_9ACTN</name>
<dbReference type="InterPro" id="IPR029032">
    <property type="entry name" value="AhpD-like"/>
</dbReference>
<dbReference type="Gene3D" id="1.20.1290.10">
    <property type="entry name" value="AhpD-like"/>
    <property type="match status" value="1"/>
</dbReference>
<dbReference type="SUPFAM" id="SSF69118">
    <property type="entry name" value="AhpD-like"/>
    <property type="match status" value="1"/>
</dbReference>
<feature type="domain" description="Carboxymuconolactone decarboxylase-like" evidence="1">
    <location>
        <begin position="168"/>
        <end position="251"/>
    </location>
</feature>
<organism evidence="3 4">
    <name type="scientific">Streptacidiphilus fuscans</name>
    <dbReference type="NCBI Taxonomy" id="2789292"/>
    <lineage>
        <taxon>Bacteria</taxon>
        <taxon>Bacillati</taxon>
        <taxon>Actinomycetota</taxon>
        <taxon>Actinomycetes</taxon>
        <taxon>Kitasatosporales</taxon>
        <taxon>Streptomycetaceae</taxon>
        <taxon>Streptacidiphilus</taxon>
    </lineage>
</organism>
<keyword evidence="4" id="KW-1185">Reference proteome</keyword>
<reference evidence="3" key="1">
    <citation type="submission" date="2020-11" db="EMBL/GenBank/DDBJ databases">
        <title>Isolation and identification of active actinomycetes.</title>
        <authorList>
            <person name="Yu B."/>
        </authorList>
    </citation>
    <scope>NUCLEOTIDE SEQUENCE</scope>
    <source>
        <strain evidence="3">NEAU-YB345</strain>
    </source>
</reference>
<dbReference type="InterPro" id="IPR054210">
    <property type="entry name" value="DUF6917"/>
</dbReference>
<evidence type="ECO:0000259" key="2">
    <source>
        <dbReference type="Pfam" id="PF21891"/>
    </source>
</evidence>
<dbReference type="PANTHER" id="PTHR34846:SF7">
    <property type="entry name" value="BLL7811 PROTEIN"/>
    <property type="match status" value="1"/>
</dbReference>
<dbReference type="RefSeq" id="WP_196194948.1">
    <property type="nucleotide sequence ID" value="NZ_JADPRT010000006.1"/>
</dbReference>
<proteinExistence type="predicted"/>
<evidence type="ECO:0000313" key="3">
    <source>
        <dbReference type="EMBL" id="MBF9069802.1"/>
    </source>
</evidence>
<feature type="domain" description="DUF6917" evidence="2">
    <location>
        <begin position="16"/>
        <end position="140"/>
    </location>
</feature>
<dbReference type="EMBL" id="JADPRT010000006">
    <property type="protein sequence ID" value="MBF9069802.1"/>
    <property type="molecule type" value="Genomic_DNA"/>
</dbReference>
<dbReference type="NCBIfam" id="TIGR00778">
    <property type="entry name" value="ahpD_dom"/>
    <property type="match status" value="1"/>
</dbReference>
<evidence type="ECO:0000259" key="1">
    <source>
        <dbReference type="Pfam" id="PF02627"/>
    </source>
</evidence>
<evidence type="ECO:0000313" key="4">
    <source>
        <dbReference type="Proteomes" id="UP000657385"/>
    </source>
</evidence>
<dbReference type="InterPro" id="IPR004675">
    <property type="entry name" value="AhpD_core"/>
</dbReference>
<protein>
    <submittedName>
        <fullName evidence="3">Carboxymuconolactone decarboxylase family protein</fullName>
    </submittedName>
</protein>
<dbReference type="Proteomes" id="UP000657385">
    <property type="component" value="Unassembled WGS sequence"/>
</dbReference>
<accession>A0A931B5I2</accession>